<dbReference type="InterPro" id="IPR001878">
    <property type="entry name" value="Znf_CCHC"/>
</dbReference>
<evidence type="ECO:0000259" key="6">
    <source>
        <dbReference type="PROSITE" id="PS50158"/>
    </source>
</evidence>
<dbReference type="Pfam" id="PF06839">
    <property type="entry name" value="Zn_ribbon_GRF"/>
    <property type="match status" value="1"/>
</dbReference>
<accession>A0A7S4E628</accession>
<reference evidence="8" key="2">
    <citation type="submission" date="2021-11" db="EMBL/GenBank/DDBJ databases">
        <authorList>
            <consortium name="Genoscope - CEA"/>
            <person name="William W."/>
        </authorList>
    </citation>
    <scope>NUCLEOTIDE SEQUENCE</scope>
</reference>
<dbReference type="Pfam" id="PF00098">
    <property type="entry name" value="zf-CCHC"/>
    <property type="match status" value="4"/>
</dbReference>
<dbReference type="InterPro" id="IPR010666">
    <property type="entry name" value="Znf_GRF"/>
</dbReference>
<dbReference type="AlphaFoldDB" id="A0A7S4E628"/>
<dbReference type="PANTHER" id="PTHR33680:SF1">
    <property type="entry name" value="OS05G0489500 PROTEIN"/>
    <property type="match status" value="1"/>
</dbReference>
<feature type="compositionally biased region" description="Acidic residues" evidence="5">
    <location>
        <begin position="1"/>
        <end position="15"/>
    </location>
</feature>
<evidence type="ECO:0000256" key="3">
    <source>
        <dbReference type="ARBA" id="ARBA00022833"/>
    </source>
</evidence>
<evidence type="ECO:0000313" key="7">
    <source>
        <dbReference type="EMBL" id="CAE0691752.1"/>
    </source>
</evidence>
<feature type="region of interest" description="Disordered" evidence="5">
    <location>
        <begin position="1"/>
        <end position="58"/>
    </location>
</feature>
<organism evidence="7">
    <name type="scientific">Pelagomonas calceolata</name>
    <dbReference type="NCBI Taxonomy" id="35677"/>
    <lineage>
        <taxon>Eukaryota</taxon>
        <taxon>Sar</taxon>
        <taxon>Stramenopiles</taxon>
        <taxon>Ochrophyta</taxon>
        <taxon>Pelagophyceae</taxon>
        <taxon>Pelagomonadales</taxon>
        <taxon>Pelagomonadaceae</taxon>
        <taxon>Pelagomonas</taxon>
    </lineage>
</organism>
<protein>
    <recommendedName>
        <fullName evidence="6">CCHC-type domain-containing protein</fullName>
    </recommendedName>
</protein>
<feature type="domain" description="CCHC-type" evidence="6">
    <location>
        <begin position="66"/>
        <end position="82"/>
    </location>
</feature>
<dbReference type="Gene3D" id="4.10.60.10">
    <property type="entry name" value="Zinc finger, CCHC-type"/>
    <property type="match status" value="4"/>
</dbReference>
<evidence type="ECO:0000256" key="4">
    <source>
        <dbReference type="PROSITE-ProRule" id="PRU00047"/>
    </source>
</evidence>
<evidence type="ECO:0000313" key="9">
    <source>
        <dbReference type="Proteomes" id="UP000789595"/>
    </source>
</evidence>
<evidence type="ECO:0000256" key="1">
    <source>
        <dbReference type="ARBA" id="ARBA00022723"/>
    </source>
</evidence>
<keyword evidence="2 4" id="KW-0863">Zinc-finger</keyword>
<feature type="region of interest" description="Disordered" evidence="5">
    <location>
        <begin position="316"/>
        <end position="337"/>
    </location>
</feature>
<feature type="domain" description="CCHC-type" evidence="6">
    <location>
        <begin position="263"/>
        <end position="278"/>
    </location>
</feature>
<evidence type="ECO:0000256" key="5">
    <source>
        <dbReference type="SAM" id="MobiDB-lite"/>
    </source>
</evidence>
<dbReference type="EMBL" id="CAKKNE010000003">
    <property type="protein sequence ID" value="CAH0370920.1"/>
    <property type="molecule type" value="Genomic_DNA"/>
</dbReference>
<dbReference type="PANTHER" id="PTHR33680">
    <property type="entry name" value="OS07G0190500 PROTEIN"/>
    <property type="match status" value="1"/>
</dbReference>
<feature type="domain" description="CCHC-type" evidence="6">
    <location>
        <begin position="165"/>
        <end position="179"/>
    </location>
</feature>
<keyword evidence="3" id="KW-0862">Zinc</keyword>
<dbReference type="Proteomes" id="UP000789595">
    <property type="component" value="Unassembled WGS sequence"/>
</dbReference>
<reference evidence="7" key="1">
    <citation type="submission" date="2021-01" db="EMBL/GenBank/DDBJ databases">
        <authorList>
            <person name="Corre E."/>
            <person name="Pelletier E."/>
            <person name="Niang G."/>
            <person name="Scheremetjew M."/>
            <person name="Finn R."/>
            <person name="Kale V."/>
            <person name="Holt S."/>
            <person name="Cochrane G."/>
            <person name="Meng A."/>
            <person name="Brown T."/>
            <person name="Cohen L."/>
        </authorList>
    </citation>
    <scope>NUCLEOTIDE SEQUENCE</scope>
    <source>
        <strain evidence="7">CCMP1756</strain>
    </source>
</reference>
<proteinExistence type="predicted"/>
<sequence length="337" mass="36207">MDGPWDIDPDEEEAMIAEQAEHDQAAADAAAAEYEAQDSKKRPAPKTFTRSDDETPVEGVEEATSKCFRCGGIGHWARDCPKKAKTAPAVDAAPAEAPMCPDNPHKKCGRMNQLTSHSERNPNRDYYKCPVCSCFKWVDEWSGKSSAEEWGRDDEVKKPLSDANCFKCGAAGHWARDCPTNNKPEADKPEEEEFPQRDCEKGCGPLSIRTARSEQNSGRKYYKCDSCDFFKWCNQMPAQGGGTASARPAGTSKAGSGGGKDTCFICGQEGHWSRDCPNKGKGKRGSYGGGSSGYGGGARKTSGGGGGGGNCFKCGQSGHWSRDCPNGNSGGGYRSRY</sequence>
<dbReference type="InterPro" id="IPR036875">
    <property type="entry name" value="Znf_CCHC_sf"/>
</dbReference>
<keyword evidence="1" id="KW-0479">Metal-binding</keyword>
<gene>
    <name evidence="7" type="ORF">PCAL00307_LOCUS7188</name>
    <name evidence="8" type="ORF">PECAL_3P08330</name>
</gene>
<feature type="compositionally biased region" description="Gly residues" evidence="5">
    <location>
        <begin position="328"/>
        <end position="337"/>
    </location>
</feature>
<dbReference type="OrthoDB" id="5418639at2759"/>
<dbReference type="PROSITE" id="PS50158">
    <property type="entry name" value="ZF_CCHC"/>
    <property type="match status" value="4"/>
</dbReference>
<dbReference type="SUPFAM" id="SSF57756">
    <property type="entry name" value="Retrovirus zinc finger-like domains"/>
    <property type="match status" value="4"/>
</dbReference>
<dbReference type="EMBL" id="HBIW01008471">
    <property type="protein sequence ID" value="CAE0691752.1"/>
    <property type="molecule type" value="Transcribed_RNA"/>
</dbReference>
<evidence type="ECO:0000313" key="8">
    <source>
        <dbReference type="EMBL" id="CAH0370920.1"/>
    </source>
</evidence>
<dbReference type="GO" id="GO:0008270">
    <property type="term" value="F:zinc ion binding"/>
    <property type="evidence" value="ECO:0007669"/>
    <property type="project" value="UniProtKB-KW"/>
</dbReference>
<feature type="domain" description="CCHC-type" evidence="6">
    <location>
        <begin position="311"/>
        <end position="326"/>
    </location>
</feature>
<name>A0A7S4E628_9STRA</name>
<evidence type="ECO:0000256" key="2">
    <source>
        <dbReference type="ARBA" id="ARBA00022771"/>
    </source>
</evidence>
<dbReference type="GO" id="GO:0003676">
    <property type="term" value="F:nucleic acid binding"/>
    <property type="evidence" value="ECO:0007669"/>
    <property type="project" value="InterPro"/>
</dbReference>
<keyword evidence="9" id="KW-1185">Reference proteome</keyword>
<dbReference type="SMART" id="SM00343">
    <property type="entry name" value="ZnF_C2HC"/>
    <property type="match status" value="4"/>
</dbReference>